<evidence type="ECO:0000313" key="2">
    <source>
        <dbReference type="Proteomes" id="UP000233080"/>
    </source>
</evidence>
<reference evidence="1" key="1">
    <citation type="submission" date="2025-08" db="UniProtKB">
        <authorList>
            <consortium name="Ensembl"/>
        </authorList>
    </citation>
    <scope>IDENTIFICATION</scope>
</reference>
<sequence>MVNNRFFGVCSVCCENGERRGTPLTEKLALGNDCERVNELMTKIRCGGPTAQMAMPF</sequence>
<evidence type="ECO:0000313" key="1">
    <source>
        <dbReference type="Ensembl" id="ENSCANP00000014513.1"/>
    </source>
</evidence>
<name>A0A2K5ICX1_COLAP</name>
<proteinExistence type="predicted"/>
<keyword evidence="2" id="KW-1185">Reference proteome</keyword>
<dbReference type="AlphaFoldDB" id="A0A2K5ICX1"/>
<dbReference type="Proteomes" id="UP000233080">
    <property type="component" value="Unassembled WGS sequence"/>
</dbReference>
<reference evidence="1" key="2">
    <citation type="submission" date="2025-09" db="UniProtKB">
        <authorList>
            <consortium name="Ensembl"/>
        </authorList>
    </citation>
    <scope>IDENTIFICATION</scope>
</reference>
<dbReference type="Ensembl" id="ENSCANT00000037442.1">
    <property type="protein sequence ID" value="ENSCANP00000014513.1"/>
    <property type="gene ID" value="ENSCANG00000030706.1"/>
</dbReference>
<protein>
    <submittedName>
        <fullName evidence="1">Uncharacterized protein</fullName>
    </submittedName>
</protein>
<accession>A0A2K5ICX1</accession>
<organism evidence="1 2">
    <name type="scientific">Colobus angolensis palliatus</name>
    <name type="common">Peters' Angolan colobus</name>
    <dbReference type="NCBI Taxonomy" id="336983"/>
    <lineage>
        <taxon>Eukaryota</taxon>
        <taxon>Metazoa</taxon>
        <taxon>Chordata</taxon>
        <taxon>Craniata</taxon>
        <taxon>Vertebrata</taxon>
        <taxon>Euteleostomi</taxon>
        <taxon>Mammalia</taxon>
        <taxon>Eutheria</taxon>
        <taxon>Euarchontoglires</taxon>
        <taxon>Primates</taxon>
        <taxon>Haplorrhini</taxon>
        <taxon>Catarrhini</taxon>
        <taxon>Cercopithecidae</taxon>
        <taxon>Colobinae</taxon>
        <taxon>Colobus</taxon>
    </lineage>
</organism>